<dbReference type="FunFam" id="4.10.80.40:FF:000003">
    <property type="entry name" value="Fumarate reductase flavoprotein subunit"/>
    <property type="match status" value="1"/>
</dbReference>
<feature type="binding site" evidence="17">
    <location>
        <position position="232"/>
    </location>
    <ligand>
        <name>substrate</name>
    </ligand>
</feature>
<dbReference type="Pfam" id="PF02910">
    <property type="entry name" value="Succ_DH_flav_C"/>
    <property type="match status" value="1"/>
</dbReference>
<dbReference type="PRINTS" id="PR00368">
    <property type="entry name" value="FADPNR"/>
</dbReference>
<dbReference type="GO" id="GO:0009055">
    <property type="term" value="F:electron transfer activity"/>
    <property type="evidence" value="ECO:0007669"/>
    <property type="project" value="TreeGrafter"/>
</dbReference>
<evidence type="ECO:0000256" key="4">
    <source>
        <dbReference type="ARBA" id="ARBA00012792"/>
    </source>
</evidence>
<evidence type="ECO:0000259" key="21">
    <source>
        <dbReference type="Pfam" id="PF02910"/>
    </source>
</evidence>
<organism evidence="22 23">
    <name type="scientific">Luteitalea pratensis</name>
    <dbReference type="NCBI Taxonomy" id="1855912"/>
    <lineage>
        <taxon>Bacteria</taxon>
        <taxon>Pseudomonadati</taxon>
        <taxon>Acidobacteriota</taxon>
        <taxon>Vicinamibacteria</taxon>
        <taxon>Vicinamibacterales</taxon>
        <taxon>Vicinamibacteraceae</taxon>
        <taxon>Luteitalea</taxon>
    </lineage>
</organism>
<dbReference type="PRINTS" id="PR00411">
    <property type="entry name" value="PNDRDTASEI"/>
</dbReference>
<evidence type="ECO:0000256" key="19">
    <source>
        <dbReference type="SAM" id="MobiDB-lite"/>
    </source>
</evidence>
<dbReference type="FunFam" id="1.20.58.100:FF:000001">
    <property type="entry name" value="Succinate dehydrogenase flavoprotein subunit (SdhA)"/>
    <property type="match status" value="1"/>
</dbReference>
<evidence type="ECO:0000256" key="16">
    <source>
        <dbReference type="PIRSR" id="PIRSR000171-1"/>
    </source>
</evidence>
<evidence type="ECO:0000256" key="9">
    <source>
        <dbReference type="ARBA" id="ARBA00022741"/>
    </source>
</evidence>
<keyword evidence="23" id="KW-1185">Reference proteome</keyword>
<reference evidence="22 23" key="1">
    <citation type="journal article" date="2016" name="Genome Announc.">
        <title>First Complete Genome Sequence of a Subdivision 6 Acidobacterium Strain.</title>
        <authorList>
            <person name="Huang S."/>
            <person name="Vieira S."/>
            <person name="Bunk B."/>
            <person name="Riedel T."/>
            <person name="Sproer C."/>
            <person name="Overmann J."/>
        </authorList>
    </citation>
    <scope>NUCLEOTIDE SEQUENCE [LARGE SCALE GENOMIC DNA]</scope>
    <source>
        <strain evidence="23">DSM 100886 HEG_-6_39</strain>
    </source>
</reference>
<dbReference type="PIRSF" id="PIRSF000171">
    <property type="entry name" value="SDHA_APRA_LASPO"/>
    <property type="match status" value="1"/>
</dbReference>
<feature type="binding site" evidence="17">
    <location>
        <begin position="36"/>
        <end position="51"/>
    </location>
    <ligand>
        <name>FAD</name>
        <dbReference type="ChEBI" id="CHEBI:57692"/>
    </ligand>
</feature>
<dbReference type="STRING" id="1855912.LuPra_03968"/>
<dbReference type="InterPro" id="IPR015939">
    <property type="entry name" value="Fum_Rdtase/Succ_DH_flav-like_C"/>
</dbReference>
<evidence type="ECO:0000259" key="20">
    <source>
        <dbReference type="Pfam" id="PF00890"/>
    </source>
</evidence>
<feature type="domain" description="Fumarate reductase/succinate dehydrogenase flavoprotein-like C-terminal" evidence="21">
    <location>
        <begin position="450"/>
        <end position="576"/>
    </location>
</feature>
<dbReference type="GO" id="GO:0005886">
    <property type="term" value="C:plasma membrane"/>
    <property type="evidence" value="ECO:0007669"/>
    <property type="project" value="UniProtKB-SubCell"/>
</dbReference>
<feature type="binding site" evidence="17">
    <location>
        <position position="388"/>
    </location>
    <ligand>
        <name>FAD</name>
        <dbReference type="ChEBI" id="CHEBI:57692"/>
    </ligand>
</feature>
<evidence type="ECO:0000256" key="18">
    <source>
        <dbReference type="RuleBase" id="RU362050"/>
    </source>
</evidence>
<comment type="catalytic activity">
    <reaction evidence="15 18">
        <text>a quinone + succinate = fumarate + a quinol</text>
        <dbReference type="Rhea" id="RHEA:40523"/>
        <dbReference type="ChEBI" id="CHEBI:24646"/>
        <dbReference type="ChEBI" id="CHEBI:29806"/>
        <dbReference type="ChEBI" id="CHEBI:30031"/>
        <dbReference type="ChEBI" id="CHEBI:132124"/>
        <dbReference type="EC" id="1.3.5.1"/>
    </reaction>
</comment>
<evidence type="ECO:0000256" key="8">
    <source>
        <dbReference type="ARBA" id="ARBA00022630"/>
    </source>
</evidence>
<dbReference type="Gene3D" id="4.10.80.40">
    <property type="entry name" value="succinate dehydrogenase protein domain"/>
    <property type="match status" value="1"/>
</dbReference>
<feature type="binding site" evidence="17">
    <location>
        <position position="353"/>
    </location>
    <ligand>
        <name>substrate</name>
    </ligand>
</feature>
<gene>
    <name evidence="22" type="primary">frdA_1</name>
    <name evidence="22" type="ORF">LuPra_03968</name>
</gene>
<evidence type="ECO:0000256" key="11">
    <source>
        <dbReference type="ARBA" id="ARBA00022982"/>
    </source>
</evidence>
<evidence type="ECO:0000256" key="7">
    <source>
        <dbReference type="ARBA" id="ARBA00022475"/>
    </source>
</evidence>
<dbReference type="GO" id="GO:0008177">
    <property type="term" value="F:succinate dehydrogenase (quinone) activity"/>
    <property type="evidence" value="ECO:0007669"/>
    <property type="project" value="UniProtKB-EC"/>
</dbReference>
<accession>A0A143PSB4</accession>
<keyword evidence="6 18" id="KW-0813">Transport</keyword>
<dbReference type="SUPFAM" id="SSF46977">
    <property type="entry name" value="Succinate dehydrogenase/fumarate reductase flavoprotein C-terminal domain"/>
    <property type="match status" value="1"/>
</dbReference>
<dbReference type="EMBL" id="CP015136">
    <property type="protein sequence ID" value="AMY10729.1"/>
    <property type="molecule type" value="Genomic_DNA"/>
</dbReference>
<comment type="cofactor">
    <cofactor evidence="1 17 18">
        <name>FAD</name>
        <dbReference type="ChEBI" id="CHEBI:57692"/>
    </cofactor>
</comment>
<proteinExistence type="inferred from homology"/>
<feature type="active site" description="Proton acceptor" evidence="16">
    <location>
        <position position="285"/>
    </location>
</feature>
<dbReference type="Proteomes" id="UP000076079">
    <property type="component" value="Chromosome"/>
</dbReference>
<evidence type="ECO:0000256" key="10">
    <source>
        <dbReference type="ARBA" id="ARBA00022827"/>
    </source>
</evidence>
<comment type="subcellular location">
    <subcellularLocation>
        <location evidence="2">Cell inner membrane</location>
        <topology evidence="2">Peripheral membrane protein</topology>
        <orientation evidence="2">Cytoplasmic side</orientation>
    </subcellularLocation>
</comment>
<feature type="region of interest" description="Disordered" evidence="19">
    <location>
        <begin position="578"/>
        <end position="599"/>
    </location>
</feature>
<dbReference type="KEGG" id="abac:LuPra_03968"/>
<evidence type="ECO:0000256" key="15">
    <source>
        <dbReference type="ARBA" id="ARBA00049220"/>
    </source>
</evidence>
<evidence type="ECO:0000313" key="23">
    <source>
        <dbReference type="Proteomes" id="UP000076079"/>
    </source>
</evidence>
<dbReference type="Gene3D" id="3.50.50.60">
    <property type="entry name" value="FAD/NAD(P)-binding domain"/>
    <property type="match status" value="1"/>
</dbReference>
<keyword evidence="12 18" id="KW-0560">Oxidoreductase</keyword>
<keyword evidence="9" id="KW-0547">Nucleotide-binding</keyword>
<evidence type="ECO:0000256" key="17">
    <source>
        <dbReference type="PIRSR" id="PIRSR630664-51"/>
    </source>
</evidence>
<evidence type="ECO:0000256" key="14">
    <source>
        <dbReference type="ARBA" id="ARBA00034412"/>
    </source>
</evidence>
<reference evidence="23" key="2">
    <citation type="submission" date="2016-04" db="EMBL/GenBank/DDBJ databases">
        <title>First Complete Genome Sequence of a Subdivision 6 Acidobacterium.</title>
        <authorList>
            <person name="Huang S."/>
            <person name="Vieira S."/>
            <person name="Bunk B."/>
            <person name="Riedel T."/>
            <person name="Sproeer C."/>
            <person name="Overmann J."/>
        </authorList>
    </citation>
    <scope>NUCLEOTIDE SEQUENCE [LARGE SCALE GENOMIC DNA]</scope>
    <source>
        <strain evidence="23">DSM 100886 HEG_-6_39</strain>
    </source>
</reference>
<dbReference type="GO" id="GO:0022900">
    <property type="term" value="P:electron transport chain"/>
    <property type="evidence" value="ECO:0007669"/>
    <property type="project" value="UniProtKB-UniRule"/>
</dbReference>
<dbReference type="AlphaFoldDB" id="A0A143PSB4"/>
<keyword evidence="8 17" id="KW-0285">Flavoprotein</keyword>
<keyword evidence="11 18" id="KW-0249">Electron transport</keyword>
<evidence type="ECO:0000313" key="22">
    <source>
        <dbReference type="EMBL" id="AMY10729.1"/>
    </source>
</evidence>
<dbReference type="InterPro" id="IPR005884">
    <property type="entry name" value="Fum_red_fp"/>
</dbReference>
<protein>
    <recommendedName>
        <fullName evidence="5 18">Fumarate reductase flavoprotein subunit</fullName>
        <ecNumber evidence="4 18">1.3.5.1</ecNumber>
    </recommendedName>
</protein>
<feature type="domain" description="FAD-dependent oxidoreductase 2 FAD-binding" evidence="20">
    <location>
        <begin position="6"/>
        <end position="394"/>
    </location>
</feature>
<dbReference type="PANTHER" id="PTHR11632">
    <property type="entry name" value="SUCCINATE DEHYDROGENASE 2 FLAVOPROTEIN SUBUNIT"/>
    <property type="match status" value="1"/>
</dbReference>
<evidence type="ECO:0000256" key="5">
    <source>
        <dbReference type="ARBA" id="ARBA00014044"/>
    </source>
</evidence>
<dbReference type="SUPFAM" id="SSF56425">
    <property type="entry name" value="Succinate dehydrogenase/fumarate reductase flavoprotein, catalytic domain"/>
    <property type="match status" value="1"/>
</dbReference>
<dbReference type="InterPro" id="IPR003953">
    <property type="entry name" value="FAD-dep_OxRdtase_2_FAD-bd"/>
</dbReference>
<dbReference type="NCBIfam" id="NF006686">
    <property type="entry name" value="PRK09231.1"/>
    <property type="match status" value="1"/>
</dbReference>
<dbReference type="InterPro" id="IPR014006">
    <property type="entry name" value="Succ_Dhase_FrdA_Gneg"/>
</dbReference>
<dbReference type="PATRIC" id="fig|1813736.3.peg.4197"/>
<evidence type="ECO:0000256" key="2">
    <source>
        <dbReference type="ARBA" id="ARBA00004515"/>
    </source>
</evidence>
<keyword evidence="10 17" id="KW-0274">FAD</keyword>
<comment type="catalytic activity">
    <reaction evidence="14">
        <text>a menaquinone + succinate = a menaquinol + fumarate</text>
        <dbReference type="Rhea" id="RHEA:27834"/>
        <dbReference type="Rhea" id="RHEA-COMP:9537"/>
        <dbReference type="Rhea" id="RHEA-COMP:9539"/>
        <dbReference type="ChEBI" id="CHEBI:16374"/>
        <dbReference type="ChEBI" id="CHEBI:18151"/>
        <dbReference type="ChEBI" id="CHEBI:29806"/>
        <dbReference type="ChEBI" id="CHEBI:30031"/>
        <dbReference type="EC" id="1.3.5.1"/>
    </reaction>
</comment>
<feature type="binding site" evidence="17">
    <location>
        <position position="211"/>
    </location>
    <ligand>
        <name>FAD</name>
        <dbReference type="ChEBI" id="CHEBI:57692"/>
    </ligand>
</feature>
<keyword evidence="7" id="KW-1003">Cell membrane</keyword>
<evidence type="ECO:0000256" key="1">
    <source>
        <dbReference type="ARBA" id="ARBA00001974"/>
    </source>
</evidence>
<keyword evidence="13" id="KW-0472">Membrane</keyword>
<dbReference type="PANTHER" id="PTHR11632:SF82">
    <property type="entry name" value="FUMARATE REDUCTASE FLAVOPROTEIN SUBUNIT"/>
    <property type="match status" value="1"/>
</dbReference>
<dbReference type="PROSITE" id="PS00504">
    <property type="entry name" value="FRD_SDH_FAD_BINDING"/>
    <property type="match status" value="1"/>
</dbReference>
<name>A0A143PSB4_LUTPR</name>
<evidence type="ECO:0000256" key="6">
    <source>
        <dbReference type="ARBA" id="ARBA00022448"/>
    </source>
</evidence>
<dbReference type="InterPro" id="IPR037099">
    <property type="entry name" value="Fum_R/Succ_DH_flav-like_C_sf"/>
</dbReference>
<evidence type="ECO:0000256" key="13">
    <source>
        <dbReference type="ARBA" id="ARBA00023136"/>
    </source>
</evidence>
<dbReference type="InterPro" id="IPR003952">
    <property type="entry name" value="FRD_SDH_FAD_BS"/>
</dbReference>
<dbReference type="GO" id="GO:0009061">
    <property type="term" value="P:anaerobic respiration"/>
    <property type="evidence" value="ECO:0007669"/>
    <property type="project" value="InterPro"/>
</dbReference>
<dbReference type="EC" id="1.3.5.1" evidence="4 18"/>
<dbReference type="FunFam" id="3.90.700.10:FF:000003">
    <property type="entry name" value="Fumarate reductase flavoprotein subunit"/>
    <property type="match status" value="1"/>
</dbReference>
<dbReference type="RefSeq" id="WP_110172340.1">
    <property type="nucleotide sequence ID" value="NZ_CP015136.1"/>
</dbReference>
<dbReference type="GO" id="GO:0050660">
    <property type="term" value="F:flavin adenine dinucleotide binding"/>
    <property type="evidence" value="ECO:0007669"/>
    <property type="project" value="InterPro"/>
</dbReference>
<dbReference type="Gene3D" id="1.20.58.100">
    <property type="entry name" value="Fumarate reductase/succinate dehydrogenase flavoprotein-like, C-terminal domain"/>
    <property type="match status" value="1"/>
</dbReference>
<evidence type="ECO:0000256" key="3">
    <source>
        <dbReference type="ARBA" id="ARBA00008040"/>
    </source>
</evidence>
<feature type="binding site" evidence="17">
    <location>
        <position position="377"/>
    </location>
    <ligand>
        <name>FAD</name>
        <dbReference type="ChEBI" id="CHEBI:57692"/>
    </ligand>
</feature>
<feature type="binding site" evidence="17">
    <location>
        <begin position="393"/>
        <end position="394"/>
    </location>
    <ligand>
        <name>FAD</name>
        <dbReference type="ChEBI" id="CHEBI:57692"/>
    </ligand>
</feature>
<dbReference type="InterPro" id="IPR027477">
    <property type="entry name" value="Succ_DH/fumarate_Rdtase_cat_sf"/>
</dbReference>
<feature type="binding site" evidence="17">
    <location>
        <begin position="11"/>
        <end position="16"/>
    </location>
    <ligand>
        <name>FAD</name>
        <dbReference type="ChEBI" id="CHEBI:57692"/>
    </ligand>
</feature>
<dbReference type="SUPFAM" id="SSF51905">
    <property type="entry name" value="FAD/NAD(P)-binding domain"/>
    <property type="match status" value="1"/>
</dbReference>
<dbReference type="Gene3D" id="3.90.700.10">
    <property type="entry name" value="Succinate dehydrogenase/fumarate reductase flavoprotein, catalytic domain"/>
    <property type="match status" value="1"/>
</dbReference>
<feature type="binding site" evidence="17">
    <location>
        <position position="244"/>
    </location>
    <ligand>
        <name>substrate</name>
    </ligand>
</feature>
<comment type="similarity">
    <text evidence="3 18">Belongs to the FAD-dependent oxidoreductase 2 family. FRD/SDH subfamily.</text>
</comment>
<sequence length="599" mass="65345">MTPSHDVVLVGGGGAGLRAAIAIAETNPRLDVAVVSKVYPMRSHTVSAEGGAAGVIAPDDSLDAHAYDTISGGDWLCDQDAVEAFVTEAPQELLRLDHWGCPWSREADGRIAVRPFGGMTKMRTWFAADKTGFHMLHTLFQTSLKFRSVVRYDEWFVTRLLIDDGSVQGVVAIDLKSGRIEAITARAVILCTGGTGKVFPFTTNAAIKNGDGMALAYRAGAPLKDMEFVQYHPTGLPFTGILITEAARAEGGYLINKDGFRYLQDYNLGQPQPQPVLRTMELGPRDRLSQAFMKELDKGRTIEAEYGHVVHLDLRHLGAKKINAKIPFVRELCLKYQNLDPITDLIPVRPVVHYMMGGVHTDLNGATPLPGLYAAGEVACVSINGANRLGSNSLPELLVFGSRAGRAAAEYASRGRDVNPSVLAQAKDEAHRLEHVLLNTRGRERIADLREAMQKTMEQSAGIYRSGASLENGVGQLRGLQDRYADISVQDQSRTFNTERVAALELAFMLDVAEAILGSALRREESRGAHQRTDFPKRDDERFLAHSLTYRSADGSSRVEYLPVTLTRWPPAERVYGEAAPHGGPHHVAGRKVSSGTAI</sequence>
<comment type="subunit">
    <text evidence="18">Part of an enzyme complex containing four subunits: a flavoprotein (FrdA), an iron-sulfur protein (FrdB), and two hydrophobic anchor proteins (FrdC and FrdD).</text>
</comment>
<dbReference type="InterPro" id="IPR036188">
    <property type="entry name" value="FAD/NAD-bd_sf"/>
</dbReference>
<dbReference type="NCBIfam" id="TIGR01812">
    <property type="entry name" value="sdhA_frdA_Gneg"/>
    <property type="match status" value="1"/>
</dbReference>
<evidence type="ECO:0000256" key="12">
    <source>
        <dbReference type="ARBA" id="ARBA00023002"/>
    </source>
</evidence>
<dbReference type="InterPro" id="IPR030664">
    <property type="entry name" value="SdhA/FrdA/AprA"/>
</dbReference>
<dbReference type="Pfam" id="PF00890">
    <property type="entry name" value="FAD_binding_2"/>
    <property type="match status" value="1"/>
</dbReference>
<dbReference type="NCBIfam" id="TIGR01176">
    <property type="entry name" value="fum_red_Fp"/>
    <property type="match status" value="1"/>
</dbReference>
<dbReference type="OrthoDB" id="9806724at2"/>